<dbReference type="EMBL" id="BAAAPN010000059">
    <property type="protein sequence ID" value="GAA1770067.1"/>
    <property type="molecule type" value="Genomic_DNA"/>
</dbReference>
<dbReference type="CDD" id="cd01428">
    <property type="entry name" value="ADK"/>
    <property type="match status" value="1"/>
</dbReference>
<dbReference type="NCBIfam" id="NF011105">
    <property type="entry name" value="PRK14532.1"/>
    <property type="match status" value="1"/>
</dbReference>
<dbReference type="Pfam" id="PF00406">
    <property type="entry name" value="ADK"/>
    <property type="match status" value="1"/>
</dbReference>
<evidence type="ECO:0000256" key="5">
    <source>
        <dbReference type="HAMAP-Rule" id="MF_00235"/>
    </source>
</evidence>
<reference evidence="8 9" key="1">
    <citation type="journal article" date="2019" name="Int. J. Syst. Evol. Microbiol.">
        <title>The Global Catalogue of Microorganisms (GCM) 10K type strain sequencing project: providing services to taxonomists for standard genome sequencing and annotation.</title>
        <authorList>
            <consortium name="The Broad Institute Genomics Platform"/>
            <consortium name="The Broad Institute Genome Sequencing Center for Infectious Disease"/>
            <person name="Wu L."/>
            <person name="Ma J."/>
        </authorList>
    </citation>
    <scope>NUCLEOTIDE SEQUENCE [LARGE SCALE GENOMIC DNA]</scope>
    <source>
        <strain evidence="8 9">JCM 15591</strain>
    </source>
</reference>
<comment type="catalytic activity">
    <reaction evidence="5 7">
        <text>AMP + ATP = 2 ADP</text>
        <dbReference type="Rhea" id="RHEA:12973"/>
        <dbReference type="ChEBI" id="CHEBI:30616"/>
        <dbReference type="ChEBI" id="CHEBI:456215"/>
        <dbReference type="ChEBI" id="CHEBI:456216"/>
        <dbReference type="EC" id="2.7.4.3"/>
    </reaction>
</comment>
<gene>
    <name evidence="5" type="primary">adk</name>
    <name evidence="8" type="ORF">GCM10009810_30740</name>
</gene>
<feature type="binding site" evidence="5">
    <location>
        <position position="145"/>
    </location>
    <ligand>
        <name>AMP</name>
        <dbReference type="ChEBI" id="CHEBI:456215"/>
    </ligand>
</feature>
<dbReference type="PROSITE" id="PS00113">
    <property type="entry name" value="ADENYLATE_KINASE"/>
    <property type="match status" value="1"/>
</dbReference>
<comment type="caution">
    <text evidence="8">The sequence shown here is derived from an EMBL/GenBank/DDBJ whole genome shotgun (WGS) entry which is preliminary data.</text>
</comment>
<dbReference type="HAMAP" id="MF_00235">
    <property type="entry name" value="Adenylate_kinase_Adk"/>
    <property type="match status" value="1"/>
</dbReference>
<evidence type="ECO:0000256" key="1">
    <source>
        <dbReference type="ARBA" id="ARBA00022679"/>
    </source>
</evidence>
<keyword evidence="4 5" id="KW-0418">Kinase</keyword>
<evidence type="ECO:0000256" key="2">
    <source>
        <dbReference type="ARBA" id="ARBA00022727"/>
    </source>
</evidence>
<comment type="domain">
    <text evidence="5">Consists of three domains, a large central CORE domain and two small peripheral domains, NMPbind and LID, which undergo movements during catalysis. The LID domain closes over the site of phosphoryl transfer upon ATP binding. Assembling and dissambling the active center during each catalytic cycle provides an effective means to prevent ATP hydrolysis.</text>
</comment>
<keyword evidence="5 7" id="KW-0067">ATP-binding</keyword>
<feature type="binding site" evidence="5">
    <location>
        <begin position="58"/>
        <end position="60"/>
    </location>
    <ligand>
        <name>AMP</name>
        <dbReference type="ChEBI" id="CHEBI:456215"/>
    </ligand>
</feature>
<feature type="binding site" evidence="5">
    <location>
        <begin position="86"/>
        <end position="89"/>
    </location>
    <ligand>
        <name>AMP</name>
        <dbReference type="ChEBI" id="CHEBI:456215"/>
    </ligand>
</feature>
<evidence type="ECO:0000256" key="4">
    <source>
        <dbReference type="ARBA" id="ARBA00022777"/>
    </source>
</evidence>
<dbReference type="GO" id="GO:0016301">
    <property type="term" value="F:kinase activity"/>
    <property type="evidence" value="ECO:0007669"/>
    <property type="project" value="UniProtKB-KW"/>
</dbReference>
<feature type="binding site" evidence="5">
    <location>
        <begin position="11"/>
        <end position="16"/>
    </location>
    <ligand>
        <name>ATP</name>
        <dbReference type="ChEBI" id="CHEBI:30616"/>
    </ligand>
</feature>
<evidence type="ECO:0000256" key="6">
    <source>
        <dbReference type="RuleBase" id="RU003330"/>
    </source>
</evidence>
<feature type="binding site" evidence="5">
    <location>
        <position position="32"/>
    </location>
    <ligand>
        <name>AMP</name>
        <dbReference type="ChEBI" id="CHEBI:456215"/>
    </ligand>
</feature>
<dbReference type="NCBIfam" id="NF011104">
    <property type="entry name" value="PRK14531.1"/>
    <property type="match status" value="1"/>
</dbReference>
<sequence>MMRLIIFGPPGAGKGTQASRIAEHYGIPAISTGDIFRANIKNETPLGLQVKSILAAGGYVSDDITNAIVAVRLAEADCVPGFLLDGYPRTSDQVVALDTVLAEHDGELDAVLELTVDEDEVVGRLLRRAEIEGRADDTEEVIRERMAIYHAQTAPLAALYADRGLLVQVDGLGEVDEVSDRIFAALDVKQH</sequence>
<keyword evidence="2 5" id="KW-0545">Nucleotide biosynthesis</keyword>
<dbReference type="InterPro" id="IPR027417">
    <property type="entry name" value="P-loop_NTPase"/>
</dbReference>
<comment type="pathway">
    <text evidence="5">Purine metabolism; AMP biosynthesis via salvage pathway; AMP from ADP: step 1/1.</text>
</comment>
<comment type="subcellular location">
    <subcellularLocation>
        <location evidence="5 7">Cytoplasm</location>
    </subcellularLocation>
</comment>
<dbReference type="PRINTS" id="PR00094">
    <property type="entry name" value="ADENYLTKNASE"/>
</dbReference>
<organism evidence="8 9">
    <name type="scientific">Nostocoides vanveenii</name>
    <dbReference type="NCBI Taxonomy" id="330835"/>
    <lineage>
        <taxon>Bacteria</taxon>
        <taxon>Bacillati</taxon>
        <taxon>Actinomycetota</taxon>
        <taxon>Actinomycetes</taxon>
        <taxon>Micrococcales</taxon>
        <taxon>Intrasporangiaceae</taxon>
        <taxon>Nostocoides</taxon>
    </lineage>
</organism>
<feature type="binding site" evidence="5">
    <location>
        <position position="37"/>
    </location>
    <ligand>
        <name>AMP</name>
        <dbReference type="ChEBI" id="CHEBI:456215"/>
    </ligand>
</feature>
<keyword evidence="1 5" id="KW-0808">Transferase</keyword>
<dbReference type="NCBIfam" id="NF011101">
    <property type="entry name" value="PRK14528.1"/>
    <property type="match status" value="1"/>
</dbReference>
<keyword evidence="5" id="KW-0963">Cytoplasm</keyword>
<feature type="region of interest" description="NMP" evidence="5">
    <location>
        <begin position="31"/>
        <end position="60"/>
    </location>
</feature>
<feature type="binding site" evidence="5">
    <location>
        <position position="134"/>
    </location>
    <ligand>
        <name>AMP</name>
        <dbReference type="ChEBI" id="CHEBI:456215"/>
    </ligand>
</feature>
<dbReference type="SUPFAM" id="SSF52540">
    <property type="entry name" value="P-loop containing nucleoside triphosphate hydrolases"/>
    <property type="match status" value="1"/>
</dbReference>
<comment type="function">
    <text evidence="5">Catalyzes the reversible transfer of the terminal phosphate group between ATP and AMP. Plays an important role in cellular energy homeostasis and in adenine nucleotide metabolism.</text>
</comment>
<protein>
    <recommendedName>
        <fullName evidence="5 7">Adenylate kinase</fullName>
        <shortName evidence="5">AK</shortName>
        <ecNumber evidence="5 7">2.7.4.3</ecNumber>
    </recommendedName>
    <alternativeName>
        <fullName evidence="5">ATP-AMP transphosphorylase</fullName>
    </alternativeName>
    <alternativeName>
        <fullName evidence="5">ATP:AMP phosphotransferase</fullName>
    </alternativeName>
    <alternativeName>
        <fullName evidence="5">Adenylate monophosphate kinase</fullName>
    </alternativeName>
</protein>
<evidence type="ECO:0000256" key="3">
    <source>
        <dbReference type="ARBA" id="ARBA00022741"/>
    </source>
</evidence>
<comment type="similarity">
    <text evidence="5 6">Belongs to the adenylate kinase family.</text>
</comment>
<comment type="caution">
    <text evidence="5">Lacks conserved residue(s) required for the propagation of feature annotation.</text>
</comment>
<feature type="binding site" evidence="5">
    <location>
        <position position="173"/>
    </location>
    <ligand>
        <name>ATP</name>
        <dbReference type="ChEBI" id="CHEBI:30616"/>
    </ligand>
</feature>
<dbReference type="PANTHER" id="PTHR23359">
    <property type="entry name" value="NUCLEOTIDE KINASE"/>
    <property type="match status" value="1"/>
</dbReference>
<feature type="binding site" evidence="5">
    <location>
        <position position="128"/>
    </location>
    <ligand>
        <name>ATP</name>
        <dbReference type="ChEBI" id="CHEBI:30616"/>
    </ligand>
</feature>
<evidence type="ECO:0000256" key="7">
    <source>
        <dbReference type="RuleBase" id="RU003331"/>
    </source>
</evidence>
<name>A0ABN2KZ34_9MICO</name>
<dbReference type="InterPro" id="IPR033690">
    <property type="entry name" value="Adenylat_kinase_CS"/>
</dbReference>
<dbReference type="Proteomes" id="UP001501475">
    <property type="component" value="Unassembled WGS sequence"/>
</dbReference>
<dbReference type="EC" id="2.7.4.3" evidence="5 7"/>
<dbReference type="Gene3D" id="3.40.50.300">
    <property type="entry name" value="P-loop containing nucleotide triphosphate hydrolases"/>
    <property type="match status" value="1"/>
</dbReference>
<dbReference type="InterPro" id="IPR000850">
    <property type="entry name" value="Adenylat/UMP-CMP_kin"/>
</dbReference>
<proteinExistence type="inferred from homology"/>
<dbReference type="NCBIfam" id="NF011100">
    <property type="entry name" value="PRK14527.1"/>
    <property type="match status" value="1"/>
</dbReference>
<evidence type="ECO:0000313" key="9">
    <source>
        <dbReference type="Proteomes" id="UP001501475"/>
    </source>
</evidence>
<feature type="binding site" evidence="5">
    <location>
        <position position="93"/>
    </location>
    <ligand>
        <name>AMP</name>
        <dbReference type="ChEBI" id="CHEBI:456215"/>
    </ligand>
</feature>
<accession>A0ABN2KZ34</accession>
<keyword evidence="9" id="KW-1185">Reference proteome</keyword>
<comment type="subunit">
    <text evidence="5 7">Monomer.</text>
</comment>
<keyword evidence="3 5" id="KW-0547">Nucleotide-binding</keyword>
<dbReference type="NCBIfam" id="NF001381">
    <property type="entry name" value="PRK00279.1-3"/>
    <property type="match status" value="1"/>
</dbReference>
<evidence type="ECO:0000313" key="8">
    <source>
        <dbReference type="EMBL" id="GAA1770067.1"/>
    </source>
</evidence>